<feature type="non-terminal residue" evidence="3">
    <location>
        <position position="1"/>
    </location>
</feature>
<dbReference type="Proteomes" id="UP000535403">
    <property type="component" value="Unassembled WGS sequence"/>
</dbReference>
<dbReference type="Pfam" id="PF04389">
    <property type="entry name" value="Peptidase_M28"/>
    <property type="match status" value="1"/>
</dbReference>
<evidence type="ECO:0000313" key="3">
    <source>
        <dbReference type="EMBL" id="NXV88311.1"/>
    </source>
</evidence>
<dbReference type="PANTHER" id="PTHR10404:SF33">
    <property type="entry name" value="TRANSFERRIN RECEPTOR PROTEIN 2"/>
    <property type="match status" value="1"/>
</dbReference>
<evidence type="ECO:0000256" key="1">
    <source>
        <dbReference type="SAM" id="MobiDB-lite"/>
    </source>
</evidence>
<dbReference type="InterPro" id="IPR007484">
    <property type="entry name" value="Peptidase_M28"/>
</dbReference>
<dbReference type="Gene3D" id="3.40.630.10">
    <property type="entry name" value="Zn peptidases"/>
    <property type="match status" value="1"/>
</dbReference>
<feature type="compositionally biased region" description="Low complexity" evidence="1">
    <location>
        <begin position="10"/>
        <end position="20"/>
    </location>
</feature>
<dbReference type="GO" id="GO:0009897">
    <property type="term" value="C:external side of plasma membrane"/>
    <property type="evidence" value="ECO:0007669"/>
    <property type="project" value="TreeGrafter"/>
</dbReference>
<protein>
    <submittedName>
        <fullName evidence="3">TFR2 protein</fullName>
    </submittedName>
</protein>
<reference evidence="3 4" key="1">
    <citation type="submission" date="2019-09" db="EMBL/GenBank/DDBJ databases">
        <title>Bird 10,000 Genomes (B10K) Project - Family phase.</title>
        <authorList>
            <person name="Zhang G."/>
        </authorList>
    </citation>
    <scope>NUCLEOTIDE SEQUENCE [LARGE SCALE GENOMIC DNA]</scope>
    <source>
        <strain evidence="3">OUT-0025</strain>
        <tissue evidence="3">Blood</tissue>
    </source>
</reference>
<feature type="region of interest" description="Disordered" evidence="1">
    <location>
        <begin position="1"/>
        <end position="22"/>
    </location>
</feature>
<dbReference type="PANTHER" id="PTHR10404">
    <property type="entry name" value="N-ACETYLATED-ALPHA-LINKED ACIDIC DIPEPTIDASE"/>
    <property type="match status" value="1"/>
</dbReference>
<dbReference type="SUPFAM" id="SSF53187">
    <property type="entry name" value="Zn-dependent exopeptidases"/>
    <property type="match status" value="1"/>
</dbReference>
<proteinExistence type="predicted"/>
<keyword evidence="4" id="KW-1185">Reference proteome</keyword>
<dbReference type="AlphaFoldDB" id="A0A7L3XKF1"/>
<feature type="non-terminal residue" evidence="3">
    <location>
        <position position="166"/>
    </location>
</feature>
<feature type="domain" description="Peptidase M28" evidence="2">
    <location>
        <begin position="43"/>
        <end position="163"/>
    </location>
</feature>
<accession>A0A7L3XKF1</accession>
<evidence type="ECO:0000313" key="4">
    <source>
        <dbReference type="Proteomes" id="UP000535403"/>
    </source>
</evidence>
<dbReference type="GO" id="GO:0140298">
    <property type="term" value="P:endocytic iron import into cell"/>
    <property type="evidence" value="ECO:0007669"/>
    <property type="project" value="TreeGrafter"/>
</dbReference>
<gene>
    <name evidence="3" type="primary">Tfr2</name>
    <name evidence="3" type="ORF">CALBOR_R15013</name>
</gene>
<dbReference type="EMBL" id="VZUG01011861">
    <property type="protein sequence ID" value="NXV88311.1"/>
    <property type="molecule type" value="Genomic_DNA"/>
</dbReference>
<organism evidence="3 4">
    <name type="scientific">Calonectris borealis</name>
    <name type="common">Cory's shearwater</name>
    <dbReference type="NCBI Taxonomy" id="1323832"/>
    <lineage>
        <taxon>Eukaryota</taxon>
        <taxon>Metazoa</taxon>
        <taxon>Chordata</taxon>
        <taxon>Craniata</taxon>
        <taxon>Vertebrata</taxon>
        <taxon>Euteleostomi</taxon>
        <taxon>Archelosauria</taxon>
        <taxon>Archosauria</taxon>
        <taxon>Dinosauria</taxon>
        <taxon>Saurischia</taxon>
        <taxon>Theropoda</taxon>
        <taxon>Coelurosauria</taxon>
        <taxon>Aves</taxon>
        <taxon>Neognathae</taxon>
        <taxon>Neoaves</taxon>
        <taxon>Aequornithes</taxon>
        <taxon>Procellariiformes</taxon>
        <taxon>Procellariidae</taxon>
        <taxon>Calonectris</taxon>
    </lineage>
</organism>
<evidence type="ECO:0000259" key="2">
    <source>
        <dbReference type="Pfam" id="PF04389"/>
    </source>
</evidence>
<sequence>GGPRAPAHWGPPGRGLRYRPGPGGRRLRLSVASGMAPGTLTSVFGALEGRLEPDCYIIVGAQRDSLGPGAAASGVGTALLLELAHLFAAMGRDGFQLRRTLLFVSWDGGEFGHLGATEWLEGYPDLLHTKAAAYISLDQAVLGDDRLVAKTSPTLVNLIESALSQV</sequence>
<name>A0A7L3XKF1_9AVES</name>
<dbReference type="InterPro" id="IPR039373">
    <property type="entry name" value="Peptidase_M28B"/>
</dbReference>
<comment type="caution">
    <text evidence="3">The sequence shown here is derived from an EMBL/GenBank/DDBJ whole genome shotgun (WGS) entry which is preliminary data.</text>
</comment>